<dbReference type="InterPro" id="IPR023406">
    <property type="entry name" value="Topo_IA_AS"/>
</dbReference>
<dbReference type="EMBL" id="JACKVK010000009">
    <property type="protein sequence ID" value="MCV7422324.1"/>
    <property type="molecule type" value="Genomic_DNA"/>
</dbReference>
<dbReference type="HAMAP" id="MF_00952">
    <property type="entry name" value="Topoisom_1_prok"/>
    <property type="match status" value="1"/>
</dbReference>
<feature type="site" description="Interaction with DNA" evidence="9">
    <location>
        <position position="179"/>
    </location>
</feature>
<feature type="site" description="Interaction with DNA" evidence="9">
    <location>
        <position position="163"/>
    </location>
</feature>
<reference evidence="13" key="1">
    <citation type="submission" date="2020-07" db="EMBL/GenBank/DDBJ databases">
        <authorList>
            <person name="Pettersson B.M.F."/>
            <person name="Behra P.R.K."/>
            <person name="Ramesh M."/>
            <person name="Das S."/>
            <person name="Dasgupta S."/>
            <person name="Kirsebom L.A."/>
        </authorList>
    </citation>
    <scope>NUCLEOTIDE SEQUENCE</scope>
    <source>
        <strain evidence="13">DSM 44838</strain>
    </source>
</reference>
<comment type="caution">
    <text evidence="13">The sequence shown here is derived from an EMBL/GenBank/DDBJ whole genome shotgun (WGS) entry which is preliminary data.</text>
</comment>
<keyword evidence="5 9" id="KW-0799">Topoisomerase</keyword>
<dbReference type="PANTHER" id="PTHR42785:SF1">
    <property type="entry name" value="DNA TOPOISOMERASE"/>
    <property type="match status" value="1"/>
</dbReference>
<feature type="site" description="Interaction with DNA" evidence="9">
    <location>
        <position position="541"/>
    </location>
</feature>
<feature type="active site" description="O-(5'-phospho-DNA)-tyrosine intermediate" evidence="9">
    <location>
        <position position="338"/>
    </location>
</feature>
<feature type="domain" description="Toprim" evidence="11">
    <location>
        <begin position="14"/>
        <end position="138"/>
    </location>
</feature>
<keyword evidence="14" id="KW-1185">Reference proteome</keyword>
<dbReference type="GO" id="GO:0046872">
    <property type="term" value="F:metal ion binding"/>
    <property type="evidence" value="ECO:0007669"/>
    <property type="project" value="UniProtKB-KW"/>
</dbReference>
<evidence type="ECO:0000256" key="9">
    <source>
        <dbReference type="HAMAP-Rule" id="MF_00952"/>
    </source>
</evidence>
<feature type="region of interest" description="Disordered" evidence="10">
    <location>
        <begin position="702"/>
        <end position="764"/>
    </location>
</feature>
<evidence type="ECO:0000313" key="14">
    <source>
        <dbReference type="Proteomes" id="UP001141629"/>
    </source>
</evidence>
<evidence type="ECO:0000256" key="5">
    <source>
        <dbReference type="ARBA" id="ARBA00023029"/>
    </source>
</evidence>
<feature type="domain" description="Topo IA-type catalytic" evidence="12">
    <location>
        <begin position="153"/>
        <end position="610"/>
    </location>
</feature>
<gene>
    <name evidence="9 13" type="primary">topA</name>
    <name evidence="13" type="ORF">H7K45_17390</name>
</gene>
<dbReference type="RefSeq" id="WP_263997162.1">
    <property type="nucleotide sequence ID" value="NZ_JACKVK010000009.1"/>
</dbReference>
<dbReference type="CDD" id="cd00186">
    <property type="entry name" value="TOP1Ac"/>
    <property type="match status" value="1"/>
</dbReference>
<feature type="site" description="Interaction with DNA" evidence="9">
    <location>
        <position position="340"/>
    </location>
</feature>
<dbReference type="FunFam" id="3.40.50.140:FF:000001">
    <property type="entry name" value="DNA topoisomerase 1"/>
    <property type="match status" value="1"/>
</dbReference>
<dbReference type="InterPro" id="IPR005733">
    <property type="entry name" value="TopoI_bac-type"/>
</dbReference>
<evidence type="ECO:0000256" key="7">
    <source>
        <dbReference type="ARBA" id="ARBA00023235"/>
    </source>
</evidence>
<dbReference type="Pfam" id="PF13368">
    <property type="entry name" value="Toprim_C_rpt"/>
    <property type="match status" value="4"/>
</dbReference>
<dbReference type="PANTHER" id="PTHR42785">
    <property type="entry name" value="DNA TOPOISOMERASE, TYPE IA, CORE"/>
    <property type="match status" value="1"/>
</dbReference>
<feature type="site" description="Interaction with DNA" evidence="9">
    <location>
        <position position="167"/>
    </location>
</feature>
<dbReference type="GO" id="GO:0003917">
    <property type="term" value="F:DNA topoisomerase type I (single strand cut, ATP-independent) activity"/>
    <property type="evidence" value="ECO:0007669"/>
    <property type="project" value="UniProtKB-UniRule"/>
</dbReference>
<comment type="function">
    <text evidence="8 9">Releases the supercoiling and torsional tension of DNA, which is introduced during the DNA replication and transcription, by transiently cleaving and rejoining one strand of the DNA duplex. Introduces a single-strand break via transesterification at a target site in duplex DNA. The scissile phosphodiester is attacked by the catalytic tyrosine of the enzyme, resulting in the formation of a DNA-(5'-phosphotyrosyl)-enzyme intermediate and the expulsion of a 3'-OH DNA strand. The free DNA strand then undergoes passage around the unbroken strand, thus removing DNA supercoils. Finally, in the religation step, the DNA 3'-OH attacks the covalent intermediate to expel the active-site tyrosine and restore the DNA phosphodiester backbone.</text>
</comment>
<comment type="subunit">
    <text evidence="9">Monomer.</text>
</comment>
<dbReference type="GO" id="GO:0003677">
    <property type="term" value="F:DNA binding"/>
    <property type="evidence" value="ECO:0007669"/>
    <property type="project" value="UniProtKB-KW"/>
</dbReference>
<organism evidence="13 14">
    <name type="scientific">Mycobacterium yunnanensis</name>
    <dbReference type="NCBI Taxonomy" id="368477"/>
    <lineage>
        <taxon>Bacteria</taxon>
        <taxon>Bacillati</taxon>
        <taxon>Actinomycetota</taxon>
        <taxon>Actinomycetes</taxon>
        <taxon>Mycobacteriales</taxon>
        <taxon>Mycobacteriaceae</taxon>
        <taxon>Mycobacterium</taxon>
    </lineage>
</organism>
<dbReference type="PROSITE" id="PS00396">
    <property type="entry name" value="TOPO_IA_1"/>
    <property type="match status" value="1"/>
</dbReference>
<comment type="similarity">
    <text evidence="2 9">Belongs to the type IA topoisomerase family.</text>
</comment>
<evidence type="ECO:0000256" key="10">
    <source>
        <dbReference type="SAM" id="MobiDB-lite"/>
    </source>
</evidence>
<dbReference type="SMART" id="SM00493">
    <property type="entry name" value="TOPRIM"/>
    <property type="match status" value="1"/>
</dbReference>
<dbReference type="PROSITE" id="PS50880">
    <property type="entry name" value="TOPRIM"/>
    <property type="match status" value="1"/>
</dbReference>
<dbReference type="EC" id="5.6.2.1" evidence="9"/>
<sequence length="938" mass="102752">MADSGGVSGNGTTRRLVIVESPTKARKIAGYLGSNYVVESSRGHIRDLPRAAADVPAKYKTEPWARLGVNVDADFEPLYIISPEKKATVAELKSLLKDVDELYLATDGDREGEAIAWHLLETLKPRIPVKRMVFHEITESAIRAAADDPRDLDIDLVDAQETRRILDRLYGYEVSPVLWKKVAPKLSAGRVQSVATRIIVQRERERMAFRSAGYWDVTAELDASVSDPEASPPKFTAKLNTVDGKRVASGRDFDSLGGVKRPEEVLVLTEQAASALAGGLRGAQLSVASVEQKPYTRRPYAPFMTSTLQQEAGRKLRFSSERTMSIAQRLYENGYITYMRTDSTTLSETAINAARNQARQLYGDEYVHPTARQYTRKVKNAQEAHEAIRPSGDVFQTPGQLHSALDNDEFRLYELIWQRTVASQMADARGTTLSLRIAGQARSGEQVVFNASGRTITFAGFLKAYVESLDEQAGGEADDAESRLPNLTQGQRVDASDLTADGHTTSPPARYTEASLIKSLEELGIGRPSTYSSIIKTIQDRGYVHKKGSALVPSWVAFAVIGLLEQHFGRLVDYDFTAAMEDELDQIASGNERRTNWLNNFYFGGEHGVDGSIARAGGLKQLVGGNLEEIDARVVNSIKLFDDENGTPINVRVGRNGPYLERMIPDPDNPGELKPQRANLKDELTPDELTLELAEKLFSTPQEGRSLGVDPESGHEIVAKDGRYGPYVTEVLPAPPDEPEDGAPAKKGKKPPTGPKPRTGSLLQSMDLETITLDDALRLLSLPRVVGVDPATNEEITAQNGRYGPYLKRGTDSRSLANEEQMFTVTLDEALKIYSEPKRRGRQGAATPPLRELGTDPVSEKPMVIKDGRFGPYVTDGETNASLRKGDDVMSITDGRASELLADRRARGPVKKKAPAKKAVKKTAAKKAPAKKAAAKKG</sequence>
<evidence type="ECO:0000256" key="8">
    <source>
        <dbReference type="ARBA" id="ARBA00053060"/>
    </source>
</evidence>
<accession>A0A9X2Z324</accession>
<feature type="region of interest" description="Interaction with DNA" evidence="9">
    <location>
        <begin position="187"/>
        <end position="192"/>
    </location>
</feature>
<comment type="catalytic activity">
    <reaction evidence="1 9">
        <text>ATP-independent breakage of single-stranded DNA, followed by passage and rejoining.</text>
        <dbReference type="EC" id="5.6.2.1"/>
    </reaction>
</comment>
<dbReference type="Gene3D" id="1.10.460.10">
    <property type="entry name" value="Topoisomerase I, domain 2"/>
    <property type="match status" value="1"/>
</dbReference>
<dbReference type="InterPro" id="IPR013825">
    <property type="entry name" value="Topo_IA_cen_sub2"/>
</dbReference>
<dbReference type="FunFam" id="1.10.290.10:FF:000002">
    <property type="entry name" value="DNA topoisomerase 1"/>
    <property type="match status" value="1"/>
</dbReference>
<dbReference type="InterPro" id="IPR006171">
    <property type="entry name" value="TOPRIM_dom"/>
</dbReference>
<dbReference type="SMART" id="SM00437">
    <property type="entry name" value="TOP1Ac"/>
    <property type="match status" value="1"/>
</dbReference>
<evidence type="ECO:0000256" key="2">
    <source>
        <dbReference type="ARBA" id="ARBA00009446"/>
    </source>
</evidence>
<dbReference type="Proteomes" id="UP001141629">
    <property type="component" value="Unassembled WGS sequence"/>
</dbReference>
<evidence type="ECO:0000256" key="1">
    <source>
        <dbReference type="ARBA" id="ARBA00000213"/>
    </source>
</evidence>
<proteinExistence type="inferred from homology"/>
<dbReference type="Gene3D" id="1.10.290.10">
    <property type="entry name" value="Topoisomerase I, domain 4"/>
    <property type="match status" value="1"/>
</dbReference>
<dbReference type="PROSITE" id="PS52039">
    <property type="entry name" value="TOPO_IA_2"/>
    <property type="match status" value="1"/>
</dbReference>
<dbReference type="Gene3D" id="3.40.50.140">
    <property type="match status" value="1"/>
</dbReference>
<dbReference type="SUPFAM" id="SSF56712">
    <property type="entry name" value="Prokaryotic type I DNA topoisomerase"/>
    <property type="match status" value="1"/>
</dbReference>
<keyword evidence="7 9" id="KW-0413">Isomerase</keyword>
<evidence type="ECO:0000313" key="13">
    <source>
        <dbReference type="EMBL" id="MCV7422324.1"/>
    </source>
</evidence>
<dbReference type="AlphaFoldDB" id="A0A9X2Z324"/>
<reference evidence="13" key="2">
    <citation type="journal article" date="2022" name="BMC Genomics">
        <title>Comparative genome analysis of mycobacteria focusing on tRNA and non-coding RNA.</title>
        <authorList>
            <person name="Behra P.R.K."/>
            <person name="Pettersson B.M.F."/>
            <person name="Ramesh M."/>
            <person name="Das S."/>
            <person name="Dasgupta S."/>
            <person name="Kirsebom L.A."/>
        </authorList>
    </citation>
    <scope>NUCLEOTIDE SEQUENCE</scope>
    <source>
        <strain evidence="13">DSM 44838</strain>
    </source>
</reference>
<dbReference type="InterPro" id="IPR013497">
    <property type="entry name" value="Topo_IA_cen"/>
</dbReference>
<dbReference type="NCBIfam" id="TIGR01051">
    <property type="entry name" value="topA_bact"/>
    <property type="match status" value="1"/>
</dbReference>
<evidence type="ECO:0000259" key="11">
    <source>
        <dbReference type="PROSITE" id="PS50880"/>
    </source>
</evidence>
<dbReference type="Pfam" id="PF01751">
    <property type="entry name" value="Toprim"/>
    <property type="match status" value="1"/>
</dbReference>
<dbReference type="PRINTS" id="PR00417">
    <property type="entry name" value="PRTPISMRASEI"/>
</dbReference>
<dbReference type="Pfam" id="PF01131">
    <property type="entry name" value="Topoisom_bac"/>
    <property type="match status" value="1"/>
</dbReference>
<dbReference type="InterPro" id="IPR034149">
    <property type="entry name" value="TOPRIM_TopoI"/>
</dbReference>
<feature type="region of interest" description="Disordered" evidence="10">
    <location>
        <begin position="900"/>
        <end position="938"/>
    </location>
</feature>
<dbReference type="InterPro" id="IPR028612">
    <property type="entry name" value="Topoisom_1_IA"/>
</dbReference>
<dbReference type="InterPro" id="IPR023405">
    <property type="entry name" value="Topo_IA_core_domain"/>
</dbReference>
<keyword evidence="3" id="KW-0479">Metal-binding</keyword>
<keyword evidence="6 9" id="KW-0238">DNA-binding</keyword>
<dbReference type="InterPro" id="IPR025589">
    <property type="entry name" value="Toprim_C_rpt"/>
</dbReference>
<evidence type="ECO:0000259" key="12">
    <source>
        <dbReference type="PROSITE" id="PS52039"/>
    </source>
</evidence>
<dbReference type="InterPro" id="IPR003601">
    <property type="entry name" value="Topo_IA_2"/>
</dbReference>
<evidence type="ECO:0000256" key="6">
    <source>
        <dbReference type="ARBA" id="ARBA00023125"/>
    </source>
</evidence>
<name>A0A9X2Z324_9MYCO</name>
<keyword evidence="4" id="KW-0460">Magnesium</keyword>
<feature type="site" description="Interaction with DNA" evidence="9">
    <location>
        <position position="164"/>
    </location>
</feature>
<dbReference type="InterPro" id="IPR003602">
    <property type="entry name" value="Topo_IA_DNA-bd_dom"/>
</dbReference>
<dbReference type="CDD" id="cd03363">
    <property type="entry name" value="TOPRIM_TopoIA_TopoI"/>
    <property type="match status" value="1"/>
</dbReference>
<evidence type="ECO:0000256" key="4">
    <source>
        <dbReference type="ARBA" id="ARBA00022842"/>
    </source>
</evidence>
<protein>
    <recommendedName>
        <fullName evidence="9">DNA topoisomerase 1</fullName>
        <ecNumber evidence="9">5.6.2.1</ecNumber>
    </recommendedName>
    <alternativeName>
        <fullName evidence="9">DNA topoisomerase I</fullName>
    </alternativeName>
</protein>
<feature type="site" description="Interaction with DNA" evidence="9">
    <location>
        <position position="172"/>
    </location>
</feature>
<feature type="site" description="Interaction with DNA" evidence="9">
    <location>
        <position position="44"/>
    </location>
</feature>
<dbReference type="GO" id="GO:0006265">
    <property type="term" value="P:DNA topological change"/>
    <property type="evidence" value="ECO:0007669"/>
    <property type="project" value="UniProtKB-UniRule"/>
</dbReference>
<feature type="region of interest" description="Disordered" evidence="10">
    <location>
        <begin position="836"/>
        <end position="888"/>
    </location>
</feature>
<feature type="compositionally biased region" description="Basic residues" evidence="10">
    <location>
        <begin position="907"/>
        <end position="938"/>
    </location>
</feature>
<dbReference type="InterPro" id="IPR000380">
    <property type="entry name" value="Topo_IA"/>
</dbReference>
<dbReference type="Gene3D" id="2.70.20.10">
    <property type="entry name" value="Topoisomerase I, domain 3"/>
    <property type="match status" value="1"/>
</dbReference>
<dbReference type="InterPro" id="IPR013824">
    <property type="entry name" value="Topo_IA_cen_sub1"/>
</dbReference>
<feature type="compositionally biased region" description="Basic and acidic residues" evidence="10">
    <location>
        <begin position="712"/>
        <end position="723"/>
    </location>
</feature>
<feature type="region of interest" description="Disordered" evidence="10">
    <location>
        <begin position="474"/>
        <end position="507"/>
    </location>
</feature>
<dbReference type="InterPro" id="IPR013826">
    <property type="entry name" value="Topo_IA_cen_sub3"/>
</dbReference>
<evidence type="ECO:0000256" key="3">
    <source>
        <dbReference type="ARBA" id="ARBA00022723"/>
    </source>
</evidence>
<dbReference type="SMART" id="SM00436">
    <property type="entry name" value="TOP1Bc"/>
    <property type="match status" value="1"/>
</dbReference>